<feature type="compositionally biased region" description="Low complexity" evidence="1">
    <location>
        <begin position="7"/>
        <end position="18"/>
    </location>
</feature>
<dbReference type="HOGENOM" id="CLU_2401134_0_0_1"/>
<organism evidence="2 3">
    <name type="scientific">Suillus luteus UH-Slu-Lm8-n1</name>
    <dbReference type="NCBI Taxonomy" id="930992"/>
    <lineage>
        <taxon>Eukaryota</taxon>
        <taxon>Fungi</taxon>
        <taxon>Dikarya</taxon>
        <taxon>Basidiomycota</taxon>
        <taxon>Agaricomycotina</taxon>
        <taxon>Agaricomycetes</taxon>
        <taxon>Agaricomycetidae</taxon>
        <taxon>Boletales</taxon>
        <taxon>Suillineae</taxon>
        <taxon>Suillaceae</taxon>
        <taxon>Suillus</taxon>
    </lineage>
</organism>
<dbReference type="EMBL" id="KN835545">
    <property type="protein sequence ID" value="KIK36262.1"/>
    <property type="molecule type" value="Genomic_DNA"/>
</dbReference>
<evidence type="ECO:0000313" key="2">
    <source>
        <dbReference type="EMBL" id="KIK36262.1"/>
    </source>
</evidence>
<proteinExistence type="predicted"/>
<sequence>MRTFAGSKPLPSHPSSPKQHTVVLGDGCPRQEPTTWSASRRSAGRSGFAFAFVASRYQTEDRTVPINIDCNQLTREISYIPFVQFSKCLAKLQ</sequence>
<dbReference type="InParanoid" id="A0A0D0APH8"/>
<keyword evidence="3" id="KW-1185">Reference proteome</keyword>
<gene>
    <name evidence="2" type="ORF">CY34DRAFT_811427</name>
</gene>
<name>A0A0D0APH8_9AGAM</name>
<protein>
    <submittedName>
        <fullName evidence="2">Unplaced genomic scaffold CY34scaffold_414, whole genome shotgun sequence</fullName>
    </submittedName>
</protein>
<reference evidence="3" key="2">
    <citation type="submission" date="2015-01" db="EMBL/GenBank/DDBJ databases">
        <title>Evolutionary Origins and Diversification of the Mycorrhizal Mutualists.</title>
        <authorList>
            <consortium name="DOE Joint Genome Institute"/>
            <consortium name="Mycorrhizal Genomics Consortium"/>
            <person name="Kohler A."/>
            <person name="Kuo A."/>
            <person name="Nagy L.G."/>
            <person name="Floudas D."/>
            <person name="Copeland A."/>
            <person name="Barry K.W."/>
            <person name="Cichocki N."/>
            <person name="Veneault-Fourrey C."/>
            <person name="LaButti K."/>
            <person name="Lindquist E.A."/>
            <person name="Lipzen A."/>
            <person name="Lundell T."/>
            <person name="Morin E."/>
            <person name="Murat C."/>
            <person name="Riley R."/>
            <person name="Ohm R."/>
            <person name="Sun H."/>
            <person name="Tunlid A."/>
            <person name="Henrissat B."/>
            <person name="Grigoriev I.V."/>
            <person name="Hibbett D.S."/>
            <person name="Martin F."/>
        </authorList>
    </citation>
    <scope>NUCLEOTIDE SEQUENCE [LARGE SCALE GENOMIC DNA]</scope>
    <source>
        <strain evidence="3">UH-Slu-Lm8-n1</strain>
    </source>
</reference>
<accession>A0A0D0APH8</accession>
<evidence type="ECO:0000256" key="1">
    <source>
        <dbReference type="SAM" id="MobiDB-lite"/>
    </source>
</evidence>
<dbReference type="AlphaFoldDB" id="A0A0D0APH8"/>
<evidence type="ECO:0000313" key="3">
    <source>
        <dbReference type="Proteomes" id="UP000054485"/>
    </source>
</evidence>
<dbReference type="Proteomes" id="UP000054485">
    <property type="component" value="Unassembled WGS sequence"/>
</dbReference>
<feature type="region of interest" description="Disordered" evidence="1">
    <location>
        <begin position="1"/>
        <end position="41"/>
    </location>
</feature>
<reference evidence="2 3" key="1">
    <citation type="submission" date="2014-04" db="EMBL/GenBank/DDBJ databases">
        <authorList>
            <consortium name="DOE Joint Genome Institute"/>
            <person name="Kuo A."/>
            <person name="Ruytinx J."/>
            <person name="Rineau F."/>
            <person name="Colpaert J."/>
            <person name="Kohler A."/>
            <person name="Nagy L.G."/>
            <person name="Floudas D."/>
            <person name="Copeland A."/>
            <person name="Barry K.W."/>
            <person name="Cichocki N."/>
            <person name="Veneault-Fourrey C."/>
            <person name="LaButti K."/>
            <person name="Lindquist E.A."/>
            <person name="Lipzen A."/>
            <person name="Lundell T."/>
            <person name="Morin E."/>
            <person name="Murat C."/>
            <person name="Sun H."/>
            <person name="Tunlid A."/>
            <person name="Henrissat B."/>
            <person name="Grigoriev I.V."/>
            <person name="Hibbett D.S."/>
            <person name="Martin F."/>
            <person name="Nordberg H.P."/>
            <person name="Cantor M.N."/>
            <person name="Hua S.X."/>
        </authorList>
    </citation>
    <scope>NUCLEOTIDE SEQUENCE [LARGE SCALE GENOMIC DNA]</scope>
    <source>
        <strain evidence="2 3">UH-Slu-Lm8-n1</strain>
    </source>
</reference>